<evidence type="ECO:0000256" key="8">
    <source>
        <dbReference type="ARBA" id="ARBA00022982"/>
    </source>
</evidence>
<dbReference type="GO" id="GO:0005886">
    <property type="term" value="C:plasma membrane"/>
    <property type="evidence" value="ECO:0007669"/>
    <property type="project" value="UniProtKB-SubCell"/>
</dbReference>
<feature type="transmembrane region" description="Helical" evidence="12">
    <location>
        <begin position="183"/>
        <end position="207"/>
    </location>
</feature>
<comment type="caution">
    <text evidence="14">The sequence shown here is derived from an EMBL/GenBank/DDBJ whole genome shotgun (WGS) entry which is preliminary data.</text>
</comment>
<feature type="transmembrane region" description="Helical" evidence="12">
    <location>
        <begin position="400"/>
        <end position="432"/>
    </location>
</feature>
<feature type="transmembrane region" description="Helical" evidence="12">
    <location>
        <begin position="12"/>
        <end position="35"/>
    </location>
</feature>
<reference evidence="14 15" key="1">
    <citation type="submission" date="2019-09" db="EMBL/GenBank/DDBJ databases">
        <title>Salinarimonas rosea gen. nov., sp. nov., a new member of the a-2 subgroup of the Proteobacteria.</title>
        <authorList>
            <person name="Liu J."/>
        </authorList>
    </citation>
    <scope>NUCLEOTIDE SEQUENCE [LARGE SCALE GENOMIC DNA]</scope>
    <source>
        <strain evidence="14 15">BN140002</strain>
    </source>
</reference>
<proteinExistence type="inferred from homology"/>
<evidence type="ECO:0000256" key="9">
    <source>
        <dbReference type="ARBA" id="ARBA00022989"/>
    </source>
</evidence>
<evidence type="ECO:0000256" key="2">
    <source>
        <dbReference type="ARBA" id="ARBA00009819"/>
    </source>
</evidence>
<dbReference type="PANTHER" id="PTHR30365:SF14">
    <property type="entry name" value="CYTOCHROME BD MENAQUINOL OXIDASE SUBUNIT I-RELATED"/>
    <property type="match status" value="1"/>
</dbReference>
<dbReference type="RefSeq" id="WP_149818117.1">
    <property type="nucleotide sequence ID" value="NZ_VUOA01000022.1"/>
</dbReference>
<accession>A0A5B2VEL4</accession>
<comment type="subcellular location">
    <subcellularLocation>
        <location evidence="12">Cell inner membrane</location>
    </subcellularLocation>
    <subcellularLocation>
        <location evidence="1">Cell membrane</location>
        <topology evidence="1">Multi-pass membrane protein</topology>
    </subcellularLocation>
</comment>
<evidence type="ECO:0000313" key="15">
    <source>
        <dbReference type="Proteomes" id="UP000323142"/>
    </source>
</evidence>
<feature type="transmembrane region" description="Helical" evidence="12">
    <location>
        <begin position="219"/>
        <end position="241"/>
    </location>
</feature>
<keyword evidence="8 12" id="KW-0249">Electron transport</keyword>
<dbReference type="GO" id="GO:0016682">
    <property type="term" value="F:oxidoreductase activity, acting on diphenols and related substances as donors, oxygen as acceptor"/>
    <property type="evidence" value="ECO:0007669"/>
    <property type="project" value="TreeGrafter"/>
</dbReference>
<evidence type="ECO:0000256" key="4">
    <source>
        <dbReference type="ARBA" id="ARBA00022475"/>
    </source>
</evidence>
<dbReference type="PIRSF" id="PIRSF006446">
    <property type="entry name" value="Cyt_quinol_oxidase_1"/>
    <property type="match status" value="1"/>
</dbReference>
<keyword evidence="7 12" id="KW-0479">Metal-binding</keyword>
<evidence type="ECO:0000313" key="14">
    <source>
        <dbReference type="EMBL" id="KAA2236880.1"/>
    </source>
</evidence>
<protein>
    <submittedName>
        <fullName evidence="14">Cytochrome ubiquinol oxidase subunit I</fullName>
    </submittedName>
</protein>
<evidence type="ECO:0000256" key="11">
    <source>
        <dbReference type="ARBA" id="ARBA00023136"/>
    </source>
</evidence>
<evidence type="ECO:0000256" key="1">
    <source>
        <dbReference type="ARBA" id="ARBA00004651"/>
    </source>
</evidence>
<feature type="region of interest" description="Disordered" evidence="13">
    <location>
        <begin position="446"/>
        <end position="486"/>
    </location>
</feature>
<dbReference type="InterPro" id="IPR002585">
    <property type="entry name" value="Cyt-d_ubiquinol_oxidase_su_1"/>
</dbReference>
<evidence type="ECO:0000256" key="13">
    <source>
        <dbReference type="SAM" id="MobiDB-lite"/>
    </source>
</evidence>
<feature type="transmembrane region" description="Helical" evidence="12">
    <location>
        <begin position="324"/>
        <end position="347"/>
    </location>
</feature>
<evidence type="ECO:0000256" key="12">
    <source>
        <dbReference type="PIRNR" id="PIRNR006446"/>
    </source>
</evidence>
<evidence type="ECO:0000256" key="10">
    <source>
        <dbReference type="ARBA" id="ARBA00023004"/>
    </source>
</evidence>
<evidence type="ECO:0000256" key="7">
    <source>
        <dbReference type="ARBA" id="ARBA00022723"/>
    </source>
</evidence>
<dbReference type="Pfam" id="PF01654">
    <property type="entry name" value="Cyt_bd_oxida_I"/>
    <property type="match status" value="1"/>
</dbReference>
<dbReference type="Proteomes" id="UP000323142">
    <property type="component" value="Unassembled WGS sequence"/>
</dbReference>
<keyword evidence="15" id="KW-1185">Reference proteome</keyword>
<keyword evidence="9 12" id="KW-1133">Transmembrane helix</keyword>
<keyword evidence="6 12" id="KW-0812">Transmembrane</keyword>
<dbReference type="GO" id="GO:0009055">
    <property type="term" value="F:electron transfer activity"/>
    <property type="evidence" value="ECO:0007669"/>
    <property type="project" value="UniProtKB-UniRule"/>
</dbReference>
<evidence type="ECO:0000256" key="5">
    <source>
        <dbReference type="ARBA" id="ARBA00022617"/>
    </source>
</evidence>
<keyword evidence="3 12" id="KW-0813">Transport</keyword>
<feature type="transmembrane region" description="Helical" evidence="12">
    <location>
        <begin position="55"/>
        <end position="76"/>
    </location>
</feature>
<reference evidence="14 15" key="2">
    <citation type="submission" date="2019-09" db="EMBL/GenBank/DDBJ databases">
        <authorList>
            <person name="Jin C."/>
        </authorList>
    </citation>
    <scope>NUCLEOTIDE SEQUENCE [LARGE SCALE GENOMIC DNA]</scope>
    <source>
        <strain evidence="14 15">BN140002</strain>
    </source>
</reference>
<dbReference type="EMBL" id="VUOA01000022">
    <property type="protein sequence ID" value="KAA2236880.1"/>
    <property type="molecule type" value="Genomic_DNA"/>
</dbReference>
<keyword evidence="5 12" id="KW-0349">Heme</keyword>
<keyword evidence="11 12" id="KW-0472">Membrane</keyword>
<dbReference type="OrthoDB" id="9807042at2"/>
<dbReference type="GO" id="GO:0070069">
    <property type="term" value="C:cytochrome complex"/>
    <property type="evidence" value="ECO:0007669"/>
    <property type="project" value="UniProtKB-UniRule"/>
</dbReference>
<keyword evidence="4 12" id="KW-1003">Cell membrane</keyword>
<dbReference type="PANTHER" id="PTHR30365">
    <property type="entry name" value="CYTOCHROME D UBIQUINOL OXIDASE"/>
    <property type="match status" value="1"/>
</dbReference>
<dbReference type="GO" id="GO:0019646">
    <property type="term" value="P:aerobic electron transport chain"/>
    <property type="evidence" value="ECO:0007669"/>
    <property type="project" value="InterPro"/>
</dbReference>
<name>A0A5B2VEL4_9HYPH</name>
<feature type="transmembrane region" description="Helical" evidence="12">
    <location>
        <begin position="126"/>
        <end position="146"/>
    </location>
</feature>
<sequence>MELDALILSRIQFAFTVAFHIIFPAFTIGLASWLVALEFRYLTSGNILFKNLFKFWVKVFAVSFGLGVVSGIVMSFQFGTNWSRYSEFTGNILGPLIQYEVITAFFLEAAFLGIMLFGWDRVGNKLHFFATCMVALGTLTSAFWILSANSWMQTPAGFRVENGVAVPEDWFHIIFNPSFPYRYAHMVMGCYLTTAFAVGGMSAWMILRQREEPPAKVAGAKVSLSMAMWFALVFVPVQIGLGDLHGLGVLKYQPTKLAAMEGNWVRQDNMPLRLFAIPDQEREMNHYEIAIPKLGSWVLTHAYDGVVPGLKDVPRDQRPPVWPVFFSFRIMVGIGFAMLGLAFWGLYLRWRGRLFENKWFLRAAMLMTPSGFGAVIFGWFTAEIGRQPFVVYGYLRTADAVSPVATGAVGTSLATFMIVYAVIFGFGSYYLAKLLRKGPEPLEEAARGGDFIDGNRVDKKPKRPFSLPDESLEGGPGRKAPPQPAE</sequence>
<organism evidence="14 15">
    <name type="scientific">Salinarimonas soli</name>
    <dbReference type="NCBI Taxonomy" id="1638099"/>
    <lineage>
        <taxon>Bacteria</taxon>
        <taxon>Pseudomonadati</taxon>
        <taxon>Pseudomonadota</taxon>
        <taxon>Alphaproteobacteria</taxon>
        <taxon>Hyphomicrobiales</taxon>
        <taxon>Salinarimonadaceae</taxon>
        <taxon>Salinarimonas</taxon>
    </lineage>
</organism>
<dbReference type="GO" id="GO:0046872">
    <property type="term" value="F:metal ion binding"/>
    <property type="evidence" value="ECO:0007669"/>
    <property type="project" value="UniProtKB-UniRule"/>
</dbReference>
<comment type="similarity">
    <text evidence="2 12">Belongs to the cytochrome ubiquinol oxidase subunit 1 family.</text>
</comment>
<evidence type="ECO:0000256" key="3">
    <source>
        <dbReference type="ARBA" id="ARBA00022448"/>
    </source>
</evidence>
<dbReference type="AlphaFoldDB" id="A0A5B2VEL4"/>
<dbReference type="GO" id="GO:0020037">
    <property type="term" value="F:heme binding"/>
    <property type="evidence" value="ECO:0007669"/>
    <property type="project" value="TreeGrafter"/>
</dbReference>
<keyword evidence="10 12" id="KW-0408">Iron</keyword>
<gene>
    <name evidence="14" type="ORF">F0L46_12885</name>
</gene>
<feature type="transmembrane region" description="Helical" evidence="12">
    <location>
        <begin position="359"/>
        <end position="380"/>
    </location>
</feature>
<feature type="transmembrane region" description="Helical" evidence="12">
    <location>
        <begin position="96"/>
        <end position="119"/>
    </location>
</feature>
<evidence type="ECO:0000256" key="6">
    <source>
        <dbReference type="ARBA" id="ARBA00022692"/>
    </source>
</evidence>